<comment type="catalytic activity">
    <reaction evidence="17">
        <text>5,6-dihydrouridine(17) in tRNA + NADP(+) = uridine(17) in tRNA + NADPH + H(+)</text>
        <dbReference type="Rhea" id="RHEA:53368"/>
        <dbReference type="Rhea" id="RHEA-COMP:13541"/>
        <dbReference type="Rhea" id="RHEA-COMP:13542"/>
        <dbReference type="ChEBI" id="CHEBI:15378"/>
        <dbReference type="ChEBI" id="CHEBI:57783"/>
        <dbReference type="ChEBI" id="CHEBI:58349"/>
        <dbReference type="ChEBI" id="CHEBI:65315"/>
        <dbReference type="ChEBI" id="CHEBI:74443"/>
        <dbReference type="EC" id="1.3.1.88"/>
    </reaction>
    <physiologicalReaction direction="right-to-left" evidence="17">
        <dbReference type="Rhea" id="RHEA:53370"/>
    </physiologicalReaction>
</comment>
<sequence>MAEAASAVNGTSQPVRPKLTGRAFYEIIGSPKMIVAPMVDRSEFAWRLLTRSYLDEERSKSLLAYTPMFHARLFGESARVRDDHFQPTKSSLVSTEKSSSPPWLDGNPAIDRPLFVQFCANKPEELLEAARYVAPYCDAVDLNLGCPQGIARAGHYGAFLQEDWDTIYKLISTLHKELSVPVTAKMRILETREKTLEYAKMILSAGASILTVHGRRREQKGHNTGLADWSTIRYLRDNLPPETVLFANGNILNYGDIDACLAATGADGVMSAEGNLSDPTIFAKPPKEYSPREYWYGRDGRSGYRLDAVFRRYLDIIYKYCLERDPPVRTPLYIPGDPKPDDDALLESATLDEQEQEDEGPKKKKRKLNSQDRKDPNIKSLQGHLFQLLRPMLAEHTHIRDALARTRVGDMDRFEKVLSMVEAAVREGLDEDAAATTTVAAAAAADQTTVESTQIAPPSTKEDIPEATLTPKQKTEAKYKRPWWVCQPHIRPLPEEAIQKGSLQLSRKELARRAAKEAAETKSDPIQRTDEVASNRIPETGTNAPESASGASDLPKAALVCG</sequence>
<comment type="catalytic activity">
    <reaction evidence="14">
        <text>a 5,6-dihydrouridine in mRNA + NAD(+) = a uridine in mRNA + NADH + H(+)</text>
        <dbReference type="Rhea" id="RHEA:69851"/>
        <dbReference type="Rhea" id="RHEA-COMP:14658"/>
        <dbReference type="Rhea" id="RHEA-COMP:17789"/>
        <dbReference type="ChEBI" id="CHEBI:15378"/>
        <dbReference type="ChEBI" id="CHEBI:57540"/>
        <dbReference type="ChEBI" id="CHEBI:57945"/>
        <dbReference type="ChEBI" id="CHEBI:65315"/>
        <dbReference type="ChEBI" id="CHEBI:74443"/>
    </reaction>
    <physiologicalReaction direction="right-to-left" evidence="14">
        <dbReference type="Rhea" id="RHEA:69853"/>
    </physiologicalReaction>
</comment>
<evidence type="ECO:0000256" key="1">
    <source>
        <dbReference type="ARBA" id="ARBA00001917"/>
    </source>
</evidence>
<dbReference type="OrthoDB" id="272303at2759"/>
<dbReference type="PANTHER" id="PTHR11082">
    <property type="entry name" value="TRNA-DIHYDROURIDINE SYNTHASE"/>
    <property type="match status" value="1"/>
</dbReference>
<accession>W9YCW8</accession>
<dbReference type="Pfam" id="PF01207">
    <property type="entry name" value="Dus"/>
    <property type="match status" value="1"/>
</dbReference>
<dbReference type="HOGENOM" id="CLU_013299_5_1_1"/>
<dbReference type="EMBL" id="AMWN01000003">
    <property type="protein sequence ID" value="EXJ90732.1"/>
    <property type="molecule type" value="Genomic_DNA"/>
</dbReference>
<evidence type="ECO:0000313" key="20">
    <source>
        <dbReference type="EMBL" id="EXJ90732.1"/>
    </source>
</evidence>
<evidence type="ECO:0000256" key="2">
    <source>
        <dbReference type="ARBA" id="ARBA00022630"/>
    </source>
</evidence>
<gene>
    <name evidence="20" type="ORF">A1O1_03836</name>
</gene>
<name>W9YCW8_9EURO</name>
<protein>
    <recommendedName>
        <fullName evidence="10">tRNA-dihydrouridine(16/17) synthase [NAD(P)(+)]</fullName>
        <ecNumber evidence="10">1.3.1.88</ecNumber>
    </recommendedName>
</protein>
<dbReference type="GeneID" id="19158725"/>
<evidence type="ECO:0000256" key="18">
    <source>
        <dbReference type="SAM" id="MobiDB-lite"/>
    </source>
</evidence>
<dbReference type="SUPFAM" id="SSF51395">
    <property type="entry name" value="FMN-linked oxidoreductases"/>
    <property type="match status" value="1"/>
</dbReference>
<feature type="compositionally biased region" description="Basic and acidic residues" evidence="18">
    <location>
        <begin position="514"/>
        <end position="533"/>
    </location>
</feature>
<keyword evidence="8" id="KW-0520">NAD</keyword>
<evidence type="ECO:0000259" key="19">
    <source>
        <dbReference type="Pfam" id="PF01207"/>
    </source>
</evidence>
<evidence type="ECO:0000256" key="13">
    <source>
        <dbReference type="ARBA" id="ARBA00047652"/>
    </source>
</evidence>
<comment type="caution">
    <text evidence="20">The sequence shown here is derived from an EMBL/GenBank/DDBJ whole genome shotgun (WGS) entry which is preliminary data.</text>
</comment>
<dbReference type="RefSeq" id="XP_007722926.1">
    <property type="nucleotide sequence ID" value="XM_007724736.1"/>
</dbReference>
<dbReference type="Proteomes" id="UP000019484">
    <property type="component" value="Unassembled WGS sequence"/>
</dbReference>
<comment type="catalytic activity">
    <reaction evidence="12">
        <text>5,6-dihydrouridine(17) in tRNA + NAD(+) = uridine(17) in tRNA + NADH + H(+)</text>
        <dbReference type="Rhea" id="RHEA:53372"/>
        <dbReference type="Rhea" id="RHEA-COMP:13541"/>
        <dbReference type="Rhea" id="RHEA-COMP:13542"/>
        <dbReference type="ChEBI" id="CHEBI:15378"/>
        <dbReference type="ChEBI" id="CHEBI:57540"/>
        <dbReference type="ChEBI" id="CHEBI:57945"/>
        <dbReference type="ChEBI" id="CHEBI:65315"/>
        <dbReference type="ChEBI" id="CHEBI:74443"/>
        <dbReference type="EC" id="1.3.1.88"/>
    </reaction>
    <physiologicalReaction direction="right-to-left" evidence="12">
        <dbReference type="Rhea" id="RHEA:53374"/>
    </physiologicalReaction>
</comment>
<feature type="region of interest" description="Disordered" evidence="18">
    <location>
        <begin position="351"/>
        <end position="379"/>
    </location>
</feature>
<comment type="catalytic activity">
    <reaction evidence="13">
        <text>5,6-dihydrouridine(16) in tRNA + NADP(+) = uridine(16) in tRNA + NADPH + H(+)</text>
        <dbReference type="Rhea" id="RHEA:53376"/>
        <dbReference type="Rhea" id="RHEA-COMP:13543"/>
        <dbReference type="Rhea" id="RHEA-COMP:13544"/>
        <dbReference type="ChEBI" id="CHEBI:15378"/>
        <dbReference type="ChEBI" id="CHEBI:57783"/>
        <dbReference type="ChEBI" id="CHEBI:58349"/>
        <dbReference type="ChEBI" id="CHEBI:65315"/>
        <dbReference type="ChEBI" id="CHEBI:74443"/>
        <dbReference type="EC" id="1.3.1.88"/>
    </reaction>
    <physiologicalReaction direction="right-to-left" evidence="13">
        <dbReference type="Rhea" id="RHEA:53378"/>
    </physiologicalReaction>
</comment>
<evidence type="ECO:0000256" key="12">
    <source>
        <dbReference type="ARBA" id="ARBA00047287"/>
    </source>
</evidence>
<evidence type="ECO:0000256" key="4">
    <source>
        <dbReference type="ARBA" id="ARBA00022664"/>
    </source>
</evidence>
<evidence type="ECO:0000256" key="17">
    <source>
        <dbReference type="ARBA" id="ARBA00049467"/>
    </source>
</evidence>
<reference evidence="20 21" key="1">
    <citation type="submission" date="2013-03" db="EMBL/GenBank/DDBJ databases">
        <title>The Genome Sequence of Capronia coronata CBS 617.96.</title>
        <authorList>
            <consortium name="The Broad Institute Genomics Platform"/>
            <person name="Cuomo C."/>
            <person name="de Hoog S."/>
            <person name="Gorbushina A."/>
            <person name="Walker B."/>
            <person name="Young S.K."/>
            <person name="Zeng Q."/>
            <person name="Gargeya S."/>
            <person name="Fitzgerald M."/>
            <person name="Haas B."/>
            <person name="Abouelleil A."/>
            <person name="Allen A.W."/>
            <person name="Alvarado L."/>
            <person name="Arachchi H.M."/>
            <person name="Berlin A.M."/>
            <person name="Chapman S.B."/>
            <person name="Gainer-Dewar J."/>
            <person name="Goldberg J."/>
            <person name="Griggs A."/>
            <person name="Gujja S."/>
            <person name="Hansen M."/>
            <person name="Howarth C."/>
            <person name="Imamovic A."/>
            <person name="Ireland A."/>
            <person name="Larimer J."/>
            <person name="McCowan C."/>
            <person name="Murphy C."/>
            <person name="Pearson M."/>
            <person name="Poon T.W."/>
            <person name="Priest M."/>
            <person name="Roberts A."/>
            <person name="Saif S."/>
            <person name="Shea T."/>
            <person name="Sisk P."/>
            <person name="Sykes S."/>
            <person name="Wortman J."/>
            <person name="Nusbaum C."/>
            <person name="Birren B."/>
        </authorList>
    </citation>
    <scope>NUCLEOTIDE SEQUENCE [LARGE SCALE GENOMIC DNA]</scope>
    <source>
        <strain evidence="20 21">CBS 617.96</strain>
    </source>
</reference>
<comment type="catalytic activity">
    <reaction evidence="16">
        <text>a 5,6-dihydrouridine in mRNA + NADP(+) = a uridine in mRNA + NADPH + H(+)</text>
        <dbReference type="Rhea" id="RHEA:69855"/>
        <dbReference type="Rhea" id="RHEA-COMP:14658"/>
        <dbReference type="Rhea" id="RHEA-COMP:17789"/>
        <dbReference type="ChEBI" id="CHEBI:15378"/>
        <dbReference type="ChEBI" id="CHEBI:57783"/>
        <dbReference type="ChEBI" id="CHEBI:58349"/>
        <dbReference type="ChEBI" id="CHEBI:65315"/>
        <dbReference type="ChEBI" id="CHEBI:74443"/>
    </reaction>
    <physiologicalReaction direction="right-to-left" evidence="16">
        <dbReference type="Rhea" id="RHEA:69857"/>
    </physiologicalReaction>
</comment>
<comment type="catalytic activity">
    <reaction evidence="15">
        <text>5,6-dihydrouridine(16) in tRNA + NAD(+) = uridine(16) in tRNA + NADH + H(+)</text>
        <dbReference type="Rhea" id="RHEA:53380"/>
        <dbReference type="Rhea" id="RHEA-COMP:13543"/>
        <dbReference type="Rhea" id="RHEA-COMP:13544"/>
        <dbReference type="ChEBI" id="CHEBI:15378"/>
        <dbReference type="ChEBI" id="CHEBI:57540"/>
        <dbReference type="ChEBI" id="CHEBI:57945"/>
        <dbReference type="ChEBI" id="CHEBI:65315"/>
        <dbReference type="ChEBI" id="CHEBI:74443"/>
        <dbReference type="EC" id="1.3.1.88"/>
    </reaction>
    <physiologicalReaction direction="right-to-left" evidence="15">
        <dbReference type="Rhea" id="RHEA:53382"/>
    </physiologicalReaction>
</comment>
<keyword evidence="2" id="KW-0285">Flavoprotein</keyword>
<dbReference type="AlphaFoldDB" id="W9YCW8"/>
<dbReference type="STRING" id="1182541.W9YCW8"/>
<proteinExistence type="inferred from homology"/>
<evidence type="ECO:0000313" key="21">
    <source>
        <dbReference type="Proteomes" id="UP000019484"/>
    </source>
</evidence>
<dbReference type="eggNOG" id="KOG2335">
    <property type="taxonomic scope" value="Eukaryota"/>
</dbReference>
<dbReference type="GO" id="GO:0006397">
    <property type="term" value="P:mRNA processing"/>
    <property type="evidence" value="ECO:0007669"/>
    <property type="project" value="UniProtKB-KW"/>
</dbReference>
<keyword evidence="6" id="KW-0521">NADP</keyword>
<dbReference type="GO" id="GO:0017150">
    <property type="term" value="F:tRNA dihydrouridine synthase activity"/>
    <property type="evidence" value="ECO:0007669"/>
    <property type="project" value="InterPro"/>
</dbReference>
<evidence type="ECO:0000256" key="7">
    <source>
        <dbReference type="ARBA" id="ARBA00023002"/>
    </source>
</evidence>
<evidence type="ECO:0000256" key="8">
    <source>
        <dbReference type="ARBA" id="ARBA00023027"/>
    </source>
</evidence>
<keyword evidence="21" id="KW-1185">Reference proteome</keyword>
<keyword evidence="7" id="KW-0560">Oxidoreductase</keyword>
<dbReference type="GO" id="GO:0050660">
    <property type="term" value="F:flavin adenine dinucleotide binding"/>
    <property type="evidence" value="ECO:0007669"/>
    <property type="project" value="InterPro"/>
</dbReference>
<organism evidence="20 21">
    <name type="scientific">Capronia coronata CBS 617.96</name>
    <dbReference type="NCBI Taxonomy" id="1182541"/>
    <lineage>
        <taxon>Eukaryota</taxon>
        <taxon>Fungi</taxon>
        <taxon>Dikarya</taxon>
        <taxon>Ascomycota</taxon>
        <taxon>Pezizomycotina</taxon>
        <taxon>Eurotiomycetes</taxon>
        <taxon>Chaetothyriomycetidae</taxon>
        <taxon>Chaetothyriales</taxon>
        <taxon>Herpotrichiellaceae</taxon>
        <taxon>Capronia</taxon>
    </lineage>
</organism>
<dbReference type="Gene3D" id="3.20.20.70">
    <property type="entry name" value="Aldolase class I"/>
    <property type="match status" value="1"/>
</dbReference>
<evidence type="ECO:0000256" key="11">
    <source>
        <dbReference type="ARBA" id="ARBA00045934"/>
    </source>
</evidence>
<evidence type="ECO:0000256" key="5">
    <source>
        <dbReference type="ARBA" id="ARBA00022694"/>
    </source>
</evidence>
<evidence type="ECO:0000256" key="9">
    <source>
        <dbReference type="ARBA" id="ARBA00038313"/>
    </source>
</evidence>
<evidence type="ECO:0000256" key="14">
    <source>
        <dbReference type="ARBA" id="ARBA00048342"/>
    </source>
</evidence>
<keyword evidence="4" id="KW-0507">mRNA processing</keyword>
<feature type="domain" description="DUS-like FMN-binding" evidence="19">
    <location>
        <begin position="35"/>
        <end position="284"/>
    </location>
</feature>
<dbReference type="InterPro" id="IPR018517">
    <property type="entry name" value="tRNA_hU_synthase_CS"/>
</dbReference>
<dbReference type="EC" id="1.3.1.88" evidence="10"/>
<comment type="function">
    <text evidence="11">Catalyzes the synthesis of dihydrouridine, a modified base found in the D-loop of most tRNAs. Specifically modifies U47 in cytoplasmic tRNAs. Catalyzes the synthesis of dihydrouridine in some mRNAs, thereby affecting their translation.</text>
</comment>
<feature type="region of interest" description="Disordered" evidence="18">
    <location>
        <begin position="514"/>
        <end position="562"/>
    </location>
</feature>
<dbReference type="PANTHER" id="PTHR11082:SF5">
    <property type="entry name" value="TRNA-DIHYDROURIDINE(16_17) SYNTHASE [NAD(P)(+)]-LIKE"/>
    <property type="match status" value="1"/>
</dbReference>
<dbReference type="PROSITE" id="PS01136">
    <property type="entry name" value="UPF0034"/>
    <property type="match status" value="1"/>
</dbReference>
<dbReference type="InterPro" id="IPR035587">
    <property type="entry name" value="DUS-like_FMN-bd"/>
</dbReference>
<evidence type="ECO:0000256" key="16">
    <source>
        <dbReference type="ARBA" id="ARBA00049447"/>
    </source>
</evidence>
<keyword evidence="5" id="KW-0819">tRNA processing</keyword>
<evidence type="ECO:0000256" key="15">
    <source>
        <dbReference type="ARBA" id="ARBA00048934"/>
    </source>
</evidence>
<feature type="compositionally biased region" description="Polar residues" evidence="18">
    <location>
        <begin position="540"/>
        <end position="550"/>
    </location>
</feature>
<evidence type="ECO:0000256" key="10">
    <source>
        <dbReference type="ARBA" id="ARBA00038890"/>
    </source>
</evidence>
<keyword evidence="3" id="KW-0288">FMN</keyword>
<evidence type="ECO:0000256" key="6">
    <source>
        <dbReference type="ARBA" id="ARBA00022857"/>
    </source>
</evidence>
<dbReference type="CDD" id="cd02801">
    <property type="entry name" value="DUS_like_FMN"/>
    <property type="match status" value="1"/>
</dbReference>
<comment type="similarity">
    <text evidence="9">Belongs to the Dus family. Dus1 subfamily.</text>
</comment>
<comment type="cofactor">
    <cofactor evidence="1">
        <name>FMN</name>
        <dbReference type="ChEBI" id="CHEBI:58210"/>
    </cofactor>
</comment>
<evidence type="ECO:0000256" key="3">
    <source>
        <dbReference type="ARBA" id="ARBA00022643"/>
    </source>
</evidence>
<dbReference type="InterPro" id="IPR013785">
    <property type="entry name" value="Aldolase_TIM"/>
</dbReference>